<dbReference type="EMBL" id="CAKOAT010053600">
    <property type="protein sequence ID" value="CAH8300328.1"/>
    <property type="molecule type" value="Genomic_DNA"/>
</dbReference>
<feature type="non-terminal residue" evidence="2">
    <location>
        <position position="43"/>
    </location>
</feature>
<dbReference type="AlphaFoldDB" id="A0ABC8J1Z7"/>
<dbReference type="Proteomes" id="UP001642260">
    <property type="component" value="Unassembled WGS sequence"/>
</dbReference>
<comment type="caution">
    <text evidence="2">The sequence shown here is derived from an EMBL/GenBank/DDBJ whole genome shotgun (WGS) entry which is preliminary data.</text>
</comment>
<name>A0ABC8J1Z7_ERUVS</name>
<proteinExistence type="predicted"/>
<sequence>MGSLAYMRMFDNTVNRVGPGSKQKKHGLPAADTYQNNRPHFSK</sequence>
<feature type="region of interest" description="Disordered" evidence="1">
    <location>
        <begin position="15"/>
        <end position="43"/>
    </location>
</feature>
<reference evidence="2 3" key="1">
    <citation type="submission" date="2022-03" db="EMBL/GenBank/DDBJ databases">
        <authorList>
            <person name="Macdonald S."/>
            <person name="Ahmed S."/>
            <person name="Newling K."/>
        </authorList>
    </citation>
    <scope>NUCLEOTIDE SEQUENCE [LARGE SCALE GENOMIC DNA]</scope>
</reference>
<feature type="compositionally biased region" description="Polar residues" evidence="1">
    <location>
        <begin position="33"/>
        <end position="43"/>
    </location>
</feature>
<evidence type="ECO:0000313" key="3">
    <source>
        <dbReference type="Proteomes" id="UP001642260"/>
    </source>
</evidence>
<keyword evidence="3" id="KW-1185">Reference proteome</keyword>
<accession>A0ABC8J1Z7</accession>
<organism evidence="2 3">
    <name type="scientific">Eruca vesicaria subsp. sativa</name>
    <name type="common">Garden rocket</name>
    <name type="synonym">Eruca sativa</name>
    <dbReference type="NCBI Taxonomy" id="29727"/>
    <lineage>
        <taxon>Eukaryota</taxon>
        <taxon>Viridiplantae</taxon>
        <taxon>Streptophyta</taxon>
        <taxon>Embryophyta</taxon>
        <taxon>Tracheophyta</taxon>
        <taxon>Spermatophyta</taxon>
        <taxon>Magnoliopsida</taxon>
        <taxon>eudicotyledons</taxon>
        <taxon>Gunneridae</taxon>
        <taxon>Pentapetalae</taxon>
        <taxon>rosids</taxon>
        <taxon>malvids</taxon>
        <taxon>Brassicales</taxon>
        <taxon>Brassicaceae</taxon>
        <taxon>Brassiceae</taxon>
        <taxon>Eruca</taxon>
    </lineage>
</organism>
<gene>
    <name evidence="2" type="ORF">ERUC_LOCUS2738</name>
</gene>
<protein>
    <submittedName>
        <fullName evidence="2">Uncharacterized protein</fullName>
    </submittedName>
</protein>
<evidence type="ECO:0000313" key="2">
    <source>
        <dbReference type="EMBL" id="CAH8300328.1"/>
    </source>
</evidence>
<evidence type="ECO:0000256" key="1">
    <source>
        <dbReference type="SAM" id="MobiDB-lite"/>
    </source>
</evidence>